<dbReference type="OrthoDB" id="7994596at2759"/>
<comment type="caution">
    <text evidence="1">The sequence shown here is derived from an EMBL/GenBank/DDBJ whole genome shotgun (WGS) entry which is preliminary data.</text>
</comment>
<accession>A0A9P0QD26</accession>
<organism evidence="1 2">
    <name type="scientific">Acanthoscelides obtectus</name>
    <name type="common">Bean weevil</name>
    <name type="synonym">Bruchus obtectus</name>
    <dbReference type="NCBI Taxonomy" id="200917"/>
    <lineage>
        <taxon>Eukaryota</taxon>
        <taxon>Metazoa</taxon>
        <taxon>Ecdysozoa</taxon>
        <taxon>Arthropoda</taxon>
        <taxon>Hexapoda</taxon>
        <taxon>Insecta</taxon>
        <taxon>Pterygota</taxon>
        <taxon>Neoptera</taxon>
        <taxon>Endopterygota</taxon>
        <taxon>Coleoptera</taxon>
        <taxon>Polyphaga</taxon>
        <taxon>Cucujiformia</taxon>
        <taxon>Chrysomeloidea</taxon>
        <taxon>Chrysomelidae</taxon>
        <taxon>Bruchinae</taxon>
        <taxon>Bruchini</taxon>
        <taxon>Acanthoscelides</taxon>
    </lineage>
</organism>
<evidence type="ECO:0000313" key="2">
    <source>
        <dbReference type="Proteomes" id="UP001152888"/>
    </source>
</evidence>
<proteinExistence type="predicted"/>
<protein>
    <submittedName>
        <fullName evidence="1">Uncharacterized protein</fullName>
    </submittedName>
</protein>
<sequence length="72" mass="8680">MSPHIRCWVFPLSVRQWVGRSADNMAEELGIAQTTLWRILRRDLGLHPYQIKFPQELKRFDHMTRHILQNHC</sequence>
<dbReference type="Proteomes" id="UP001152888">
    <property type="component" value="Unassembled WGS sequence"/>
</dbReference>
<keyword evidence="2" id="KW-1185">Reference proteome</keyword>
<dbReference type="AlphaFoldDB" id="A0A9P0QD26"/>
<dbReference type="EMBL" id="CAKOFQ010009305">
    <property type="protein sequence ID" value="CAH2017495.1"/>
    <property type="molecule type" value="Genomic_DNA"/>
</dbReference>
<evidence type="ECO:0000313" key="1">
    <source>
        <dbReference type="EMBL" id="CAH2017495.1"/>
    </source>
</evidence>
<gene>
    <name evidence="1" type="ORF">ACAOBT_LOCUS36055</name>
</gene>
<reference evidence="1" key="1">
    <citation type="submission" date="2022-03" db="EMBL/GenBank/DDBJ databases">
        <authorList>
            <person name="Sayadi A."/>
        </authorList>
    </citation>
    <scope>NUCLEOTIDE SEQUENCE</scope>
</reference>
<name>A0A9P0QD26_ACAOB</name>